<dbReference type="EMBL" id="CP076130">
    <property type="protein sequence ID" value="QWG10668.1"/>
    <property type="molecule type" value="Genomic_DNA"/>
</dbReference>
<dbReference type="SUPFAM" id="SSF56935">
    <property type="entry name" value="Porins"/>
    <property type="match status" value="1"/>
</dbReference>
<accession>A0ABX8H4L7</accession>
<dbReference type="RefSeq" id="WP_144077159.1">
    <property type="nucleotide sequence ID" value="NZ_CP076130.1"/>
</dbReference>
<evidence type="ECO:0000313" key="2">
    <source>
        <dbReference type="Proteomes" id="UP000682802"/>
    </source>
</evidence>
<dbReference type="InterPro" id="IPR008969">
    <property type="entry name" value="CarboxyPept-like_regulatory"/>
</dbReference>
<gene>
    <name evidence="1" type="ORF">KM029_25125</name>
</gene>
<keyword evidence="2" id="KW-1185">Reference proteome</keyword>
<evidence type="ECO:0000313" key="1">
    <source>
        <dbReference type="EMBL" id="QWG10668.1"/>
    </source>
</evidence>
<dbReference type="Proteomes" id="UP000682802">
    <property type="component" value="Plasmid p1"/>
</dbReference>
<proteinExistence type="predicted"/>
<protein>
    <recommendedName>
        <fullName evidence="3">TonB-dependent receptor</fullName>
    </recommendedName>
</protein>
<organism evidence="1 2">
    <name type="scientific">Flammeovirga kamogawensis</name>
    <dbReference type="NCBI Taxonomy" id="373891"/>
    <lineage>
        <taxon>Bacteria</taxon>
        <taxon>Pseudomonadati</taxon>
        <taxon>Bacteroidota</taxon>
        <taxon>Cytophagia</taxon>
        <taxon>Cytophagales</taxon>
        <taxon>Flammeovirgaceae</taxon>
        <taxon>Flammeovirga</taxon>
    </lineage>
</organism>
<reference evidence="1 2" key="1">
    <citation type="submission" date="2021-05" db="EMBL/GenBank/DDBJ databases">
        <title>Comparative genomic studies on the polysaccharide-degrading batcterial strains of the Flammeovirga genus.</title>
        <authorList>
            <person name="Zewei F."/>
            <person name="Zheng Z."/>
            <person name="Yu L."/>
            <person name="Ruyue G."/>
            <person name="Yanhong M."/>
            <person name="Yuanyuan C."/>
            <person name="Jingyan G."/>
            <person name="Wenjun H."/>
        </authorList>
    </citation>
    <scope>NUCLEOTIDE SEQUENCE [LARGE SCALE GENOMIC DNA]</scope>
    <source>
        <strain evidence="1 2">YS10</strain>
        <plasmid evidence="1 2">p1</plasmid>
    </source>
</reference>
<evidence type="ECO:0008006" key="3">
    <source>
        <dbReference type="Google" id="ProtNLM"/>
    </source>
</evidence>
<dbReference type="SUPFAM" id="SSF49464">
    <property type="entry name" value="Carboxypeptidase regulatory domain-like"/>
    <property type="match status" value="1"/>
</dbReference>
<geneLocation type="plasmid" evidence="1 2">
    <name>p1</name>
</geneLocation>
<name>A0ABX8H4L7_9BACT</name>
<sequence length="857" mass="98175">MRKQINRVAITFGLAILPMLSNGQSLISGYLEDENQLPIIGGSIVLLSKQDSSILDYAISDADGYFEINSRRIEEEMLCIRFLGFETKFIHLQSTMYLGKIILATKTEVLQEVLIKNPPIDVLNDTVEYSIQSFAKQSDYSLEDVLKNMPGIEVSETGTIKYQGELLNKFYIEGVDVLEGKYALATKNLSHEKIASVQILEHHQPIAMLRGKQINYKPSMNIVLKGTSVFNGKVGIYGGVDVHKKGLLQLNVTPMFFSKSYQFIGSLQFDNTGKEISNQLEIHTFFKSPFNKDNFHLYVTDYAIPFLNKERGLLNQTSLSTINTSAKTKKGSIKINVDYLNDEQRQDVENQRVYFTTNVDTILRSQHSVKAIDDLSVKVIYEINTEEKYLKNTTQLQYKKNNEFTQVLQFSDTINQPILQETMKMGNVLNGKVKVNETIFSVNSELYSSTSNETIHFNDTLENLHKQLITTNYLETKQEIANSWFIGPIMIENKLGVQYNHTQLLSNINGENNAYSSTLFTNNQNTDFLEGYVQEQFTYSFSKGQIDLKFPIAYQFINLENTPHNVDQSKQILFIAPKLFVSWDISNNLTLKLNSNFSTDPQYSSIYYGIIVENYTRLSKNASPIYWNKMLLNSGNLQYKNPSLLLFGYITYTHKIIFSDYLNEVQIGTQGEIITTLIDETNEKKYQIFSINGSKVVVNKVLSASLKIDFSDTKQEQIVNNEIVDFKLQQVKYTGKLDLYPLTWLNVNISASRMINQNVTYSSLSTLDNLSCELNLNLAENFFSFNVHYILPSDYSSVTFCDFKYQFKQRKYSFSIAVNNVFNQETWAMKNVNSLYQEDIAYKIRPLQVVGGITYKF</sequence>
<keyword evidence="1" id="KW-0614">Plasmid</keyword>